<accession>A0ABQ0AZ66</accession>
<dbReference type="Pfam" id="PF07638">
    <property type="entry name" value="Sigma70_ECF"/>
    <property type="match status" value="1"/>
</dbReference>
<reference evidence="2 3" key="1">
    <citation type="submission" date="2024-04" db="EMBL/GenBank/DDBJ databases">
        <title>Defined microbial consortia suppress multidrug-resistant proinflammatory Enterobacteriaceae via ecological control.</title>
        <authorList>
            <person name="Furuichi M."/>
            <person name="Kawaguchi T."/>
            <person name="Pust M."/>
            <person name="Yasuma K."/>
            <person name="Plichta D."/>
            <person name="Hasegawa N."/>
            <person name="Ohya T."/>
            <person name="Bhattarai S."/>
            <person name="Sasajima S."/>
            <person name="Aoto Y."/>
            <person name="Tuganbaev T."/>
            <person name="Yaginuma M."/>
            <person name="Ueda M."/>
            <person name="Okahashi N."/>
            <person name="Amafuji K."/>
            <person name="Kiridooshi Y."/>
            <person name="Sugita K."/>
            <person name="Strazar M."/>
            <person name="Skelly A."/>
            <person name="Suda W."/>
            <person name="Hattori M."/>
            <person name="Nakamoto N."/>
            <person name="Caballero S."/>
            <person name="Norman J."/>
            <person name="Olle B."/>
            <person name="Tanoue T."/>
            <person name="Arita M."/>
            <person name="Bucci V."/>
            <person name="Atarashi K."/>
            <person name="Xavier R."/>
            <person name="Honda K."/>
        </authorList>
    </citation>
    <scope>NUCLEOTIDE SEQUENCE [LARGE SCALE GENOMIC DNA]</scope>
    <source>
        <strain evidence="3">f13</strain>
    </source>
</reference>
<organism evidence="2 3">
    <name type="scientific">Enterocloster alcoholdehydrogenati</name>
    <dbReference type="NCBI Taxonomy" id="2547410"/>
    <lineage>
        <taxon>Bacteria</taxon>
        <taxon>Bacillati</taxon>
        <taxon>Bacillota</taxon>
        <taxon>Clostridia</taxon>
        <taxon>Lachnospirales</taxon>
        <taxon>Lachnospiraceae</taxon>
        <taxon>Enterocloster</taxon>
    </lineage>
</organism>
<gene>
    <name evidence="2" type="ORF">F130042H8_23850</name>
</gene>
<sequence>MCEIPLKIEQKLFAAENHGLVYKFLKENHLPEDEFYDAIIFGYLRAVRRYFTEETLRKYSFSTIAWNCMKVDLYNYNQRNFRQKRNAEVISIHLIPREESLPLEQTLSKQDDLMMQLETKLLLHDLAKRISRQQMDMVHLKSSGYGIREIARSQKVTMKQVKEVLEQVRQVLTELCYE</sequence>
<dbReference type="Proteomes" id="UP001600894">
    <property type="component" value="Unassembled WGS sequence"/>
</dbReference>
<dbReference type="EMBL" id="BAABXL010000001">
    <property type="protein sequence ID" value="GAA6269325.1"/>
    <property type="molecule type" value="Genomic_DNA"/>
</dbReference>
<comment type="caution">
    <text evidence="2">The sequence shown here is derived from an EMBL/GenBank/DDBJ whole genome shotgun (WGS) entry which is preliminary data.</text>
</comment>
<feature type="domain" description="RNA polymerase sigma-70 ECF-like HTH" evidence="1">
    <location>
        <begin position="22"/>
        <end position="172"/>
    </location>
</feature>
<name>A0ABQ0AZ66_9FIRM</name>
<evidence type="ECO:0000313" key="2">
    <source>
        <dbReference type="EMBL" id="GAA6269325.1"/>
    </source>
</evidence>
<dbReference type="RefSeq" id="WP_390470062.1">
    <property type="nucleotide sequence ID" value="NZ_BAABXL010000001.1"/>
</dbReference>
<proteinExistence type="predicted"/>
<dbReference type="InterPro" id="IPR053812">
    <property type="entry name" value="HTH_Sigma70_ECF-like"/>
</dbReference>
<evidence type="ECO:0000259" key="1">
    <source>
        <dbReference type="Pfam" id="PF07638"/>
    </source>
</evidence>
<keyword evidence="3" id="KW-1185">Reference proteome</keyword>
<protein>
    <recommendedName>
        <fullName evidence="1">RNA polymerase sigma-70 ECF-like HTH domain-containing protein</fullName>
    </recommendedName>
</protein>
<evidence type="ECO:0000313" key="3">
    <source>
        <dbReference type="Proteomes" id="UP001600894"/>
    </source>
</evidence>